<dbReference type="PROSITE" id="PS50102">
    <property type="entry name" value="RRM"/>
    <property type="match status" value="1"/>
</dbReference>
<dbReference type="GO" id="GO:0005847">
    <property type="term" value="C:mRNA cleavage and polyadenylation specificity factor complex"/>
    <property type="evidence" value="ECO:0007669"/>
    <property type="project" value="TreeGrafter"/>
</dbReference>
<keyword evidence="1" id="KW-0694">RNA-binding</keyword>
<dbReference type="PANTHER" id="PTHR45735:SF2">
    <property type="entry name" value="CLEAVAGE STIMULATION FACTOR SUBUNIT 2"/>
    <property type="match status" value="1"/>
</dbReference>
<proteinExistence type="predicted"/>
<name>A0A1N6LWJ1_BABMR</name>
<dbReference type="InterPro" id="IPR035979">
    <property type="entry name" value="RBD_domain_sf"/>
</dbReference>
<dbReference type="RefSeq" id="XP_021337343.1">
    <property type="nucleotide sequence ID" value="XM_021481948.1"/>
</dbReference>
<reference evidence="3 4" key="1">
    <citation type="journal article" date="2012" name="Nucleic Acids Res.">
        <title>Sequencing of the smallest Apicomplexan genome from the human pathogen Babesia microti.</title>
        <authorList>
            <person name="Cornillot E."/>
            <person name="Hadj-Kaddour K."/>
            <person name="Dassouli A."/>
            <person name="Noel B."/>
            <person name="Ranwez V."/>
            <person name="Vacherie B."/>
            <person name="Augagneur Y."/>
            <person name="Bres V."/>
            <person name="Duclos A."/>
            <person name="Randazzo S."/>
            <person name="Carcy B."/>
            <person name="Debierre-Grockiego F."/>
            <person name="Delbecq S."/>
            <person name="Moubri-Menage K."/>
            <person name="Shams-Eldin H."/>
            <person name="Usmani-Brown S."/>
            <person name="Bringaud F."/>
            <person name="Wincker P."/>
            <person name="Vivares C.P."/>
            <person name="Schwarz R.T."/>
            <person name="Schetters T.P."/>
            <person name="Krause P.J."/>
            <person name="Gorenflot A."/>
            <person name="Berry V."/>
            <person name="Barbe V."/>
            <person name="Ben Mamoun C."/>
        </authorList>
    </citation>
    <scope>NUCLEOTIDE SEQUENCE [LARGE SCALE GENOMIC DNA]</scope>
    <source>
        <strain evidence="3 4">RI</strain>
    </source>
</reference>
<keyword evidence="4" id="KW-1185">Reference proteome</keyword>
<dbReference type="SUPFAM" id="SSF54928">
    <property type="entry name" value="RNA-binding domain, RBD"/>
    <property type="match status" value="1"/>
</dbReference>
<dbReference type="AlphaFoldDB" id="A0A1N6LWJ1"/>
<protein>
    <submittedName>
        <fullName evidence="3">mRNA processing protein, putative</fullName>
    </submittedName>
</protein>
<evidence type="ECO:0000259" key="2">
    <source>
        <dbReference type="PROSITE" id="PS50102"/>
    </source>
</evidence>
<organism evidence="3 4">
    <name type="scientific">Babesia microti (strain RI)</name>
    <dbReference type="NCBI Taxonomy" id="1133968"/>
    <lineage>
        <taxon>Eukaryota</taxon>
        <taxon>Sar</taxon>
        <taxon>Alveolata</taxon>
        <taxon>Apicomplexa</taxon>
        <taxon>Aconoidasida</taxon>
        <taxon>Piroplasmida</taxon>
        <taxon>Babesiidae</taxon>
        <taxon>Babesia</taxon>
    </lineage>
</organism>
<dbReference type="InterPro" id="IPR000504">
    <property type="entry name" value="RRM_dom"/>
</dbReference>
<evidence type="ECO:0000313" key="4">
    <source>
        <dbReference type="Proteomes" id="UP000002899"/>
    </source>
</evidence>
<sequence>MGYIHRNIKLYVGNLPSDATEQDIENLVQGCGQLRFCMIRKHPETNKSNGYAHLEYRHEVECVEAFKTLLGKEIRGRPLKIDWCDDIYRKKYPELVAAAATVCSKSLSENTSDIPSQTSVFDDMNPHLTPNRLQLIDNKGRITPYGLELAQKMDLNDVYNLVSRIYKLSQRTPSVARALLTENPSACHILLQAQSLLGNPHLDLDLEFKSNIESDSISLSKALDYFVNID</sequence>
<dbReference type="EMBL" id="FO082871">
    <property type="protein sequence ID" value="SIO73236.1"/>
    <property type="molecule type" value="Genomic_DNA"/>
</dbReference>
<dbReference type="PANTHER" id="PTHR45735">
    <property type="entry name" value="CLEAVAGE STIMULATION FACTOR SUBUNIT 2"/>
    <property type="match status" value="1"/>
</dbReference>
<dbReference type="KEGG" id="bmic:BMR1_01G01005"/>
<dbReference type="GeneID" id="24423277"/>
<reference evidence="3 4" key="3">
    <citation type="journal article" date="2016" name="Sci. Rep.">
        <title>Genome-wide diversity and gene expression profiling of Babesia microti isolates identify polymorphic genes that mediate host-pathogen interactions.</title>
        <authorList>
            <person name="Silva J.C."/>
            <person name="Cornillot E."/>
            <person name="McCracken C."/>
            <person name="Usmani-Brown S."/>
            <person name="Dwivedi A."/>
            <person name="Ifeonu O.O."/>
            <person name="Crabtree J."/>
            <person name="Gotia H.T."/>
            <person name="Virji A.Z."/>
            <person name="Reynes C."/>
            <person name="Colinge J."/>
            <person name="Kumar V."/>
            <person name="Lawres L."/>
            <person name="Pazzi J.E."/>
            <person name="Pablo J.V."/>
            <person name="Hung C."/>
            <person name="Brancato J."/>
            <person name="Kumari P."/>
            <person name="Orvis J."/>
            <person name="Tretina K."/>
            <person name="Chibucos M."/>
            <person name="Ott S."/>
            <person name="Sadzewicz L."/>
            <person name="Sengamalay N."/>
            <person name="Shetty A.C."/>
            <person name="Su Q."/>
            <person name="Tallon L."/>
            <person name="Fraser C.M."/>
            <person name="Frutos R."/>
            <person name="Molina D.M."/>
            <person name="Krause P.J."/>
            <person name="Ben Mamoun C."/>
        </authorList>
    </citation>
    <scope>NUCLEOTIDE SEQUENCE [LARGE SCALE GENOMIC DNA]</scope>
    <source>
        <strain evidence="3 4">RI</strain>
    </source>
</reference>
<dbReference type="InterPro" id="IPR012677">
    <property type="entry name" value="Nucleotide-bd_a/b_plait_sf"/>
</dbReference>
<dbReference type="OrthoDB" id="272703at2759"/>
<dbReference type="SMART" id="SM00360">
    <property type="entry name" value="RRM"/>
    <property type="match status" value="1"/>
</dbReference>
<evidence type="ECO:0000313" key="3">
    <source>
        <dbReference type="EMBL" id="SIO73236.1"/>
    </source>
</evidence>
<dbReference type="CDD" id="cd00590">
    <property type="entry name" value="RRM_SF"/>
    <property type="match status" value="1"/>
</dbReference>
<accession>A0A1N6LWJ1</accession>
<reference evidence="3 4" key="2">
    <citation type="journal article" date="2013" name="PLoS ONE">
        <title>Whole genome mapping and re-organization of the nuclear and mitochondrial genomes of Babesia microti isolates.</title>
        <authorList>
            <person name="Cornillot E."/>
            <person name="Dassouli A."/>
            <person name="Garg A."/>
            <person name="Pachikara N."/>
            <person name="Randazzo S."/>
            <person name="Depoix D."/>
            <person name="Carcy B."/>
            <person name="Delbecq S."/>
            <person name="Frutos R."/>
            <person name="Silva J.C."/>
            <person name="Sutton R."/>
            <person name="Krause P.J."/>
            <person name="Mamoun C.B."/>
        </authorList>
    </citation>
    <scope>NUCLEOTIDE SEQUENCE [LARGE SCALE GENOMIC DNA]</scope>
    <source>
        <strain evidence="3 4">RI</strain>
    </source>
</reference>
<dbReference type="Pfam" id="PF00076">
    <property type="entry name" value="RRM_1"/>
    <property type="match status" value="1"/>
</dbReference>
<dbReference type="Proteomes" id="UP000002899">
    <property type="component" value="Chromosome I"/>
</dbReference>
<gene>
    <name evidence="3" type="ORF">BMR1_01G01005</name>
</gene>
<dbReference type="Gene3D" id="3.30.70.330">
    <property type="match status" value="1"/>
</dbReference>
<dbReference type="GO" id="GO:0003729">
    <property type="term" value="F:mRNA binding"/>
    <property type="evidence" value="ECO:0007669"/>
    <property type="project" value="TreeGrafter"/>
</dbReference>
<dbReference type="VEuPathDB" id="PiroplasmaDB:BMR1_01G01005"/>
<evidence type="ECO:0000256" key="1">
    <source>
        <dbReference type="PROSITE-ProRule" id="PRU00176"/>
    </source>
</evidence>
<feature type="domain" description="RRM" evidence="2">
    <location>
        <begin position="8"/>
        <end position="86"/>
    </location>
</feature>